<dbReference type="InterPro" id="IPR022791">
    <property type="entry name" value="L-PG_synthase/AglD"/>
</dbReference>
<evidence type="ECO:0000256" key="3">
    <source>
        <dbReference type="ARBA" id="ARBA00022692"/>
    </source>
</evidence>
<reference evidence="8 9" key="1">
    <citation type="journal article" date="2010" name="J. Bacteriol.">
        <title>Genome sequences of Pelagibaca bermudensis HTCC2601T and Maritimibacter alkaliphilus HTCC2654T, the type strains of two marine Roseobacter genera.</title>
        <authorList>
            <person name="Thrash J.C."/>
            <person name="Cho J.C."/>
            <person name="Ferriera S."/>
            <person name="Johnson J."/>
            <person name="Vergin K.L."/>
            <person name="Giovannoni S.J."/>
        </authorList>
    </citation>
    <scope>NUCLEOTIDE SEQUENCE [LARGE SCALE GENOMIC DNA]</scope>
    <source>
        <strain evidence="8 9">HTCC2654</strain>
    </source>
</reference>
<feature type="transmembrane region" description="Helical" evidence="7">
    <location>
        <begin position="219"/>
        <end position="238"/>
    </location>
</feature>
<proteinExistence type="predicted"/>
<dbReference type="PANTHER" id="PTHR39087">
    <property type="entry name" value="UPF0104 MEMBRANE PROTEIN MJ1595"/>
    <property type="match status" value="1"/>
</dbReference>
<evidence type="ECO:0000256" key="1">
    <source>
        <dbReference type="ARBA" id="ARBA00004651"/>
    </source>
</evidence>
<dbReference type="STRING" id="314271.RB2654_21428"/>
<evidence type="ECO:0000256" key="2">
    <source>
        <dbReference type="ARBA" id="ARBA00022475"/>
    </source>
</evidence>
<dbReference type="PANTHER" id="PTHR39087:SF2">
    <property type="entry name" value="UPF0104 MEMBRANE PROTEIN MJ1595"/>
    <property type="match status" value="1"/>
</dbReference>
<keyword evidence="5 7" id="KW-0472">Membrane</keyword>
<dbReference type="Pfam" id="PF03706">
    <property type="entry name" value="LPG_synthase_TM"/>
    <property type="match status" value="1"/>
</dbReference>
<organism evidence="8 9">
    <name type="scientific">Maritimibacter alkaliphilus HTCC2654</name>
    <dbReference type="NCBI Taxonomy" id="314271"/>
    <lineage>
        <taxon>Bacteria</taxon>
        <taxon>Pseudomonadati</taxon>
        <taxon>Pseudomonadota</taxon>
        <taxon>Alphaproteobacteria</taxon>
        <taxon>Rhodobacterales</taxon>
        <taxon>Roseobacteraceae</taxon>
        <taxon>Maritimibacter</taxon>
    </lineage>
</organism>
<evidence type="ECO:0000256" key="5">
    <source>
        <dbReference type="ARBA" id="ARBA00023136"/>
    </source>
</evidence>
<feature type="transmembrane region" description="Helical" evidence="7">
    <location>
        <begin position="90"/>
        <end position="111"/>
    </location>
</feature>
<dbReference type="GO" id="GO:0005886">
    <property type="term" value="C:plasma membrane"/>
    <property type="evidence" value="ECO:0007669"/>
    <property type="project" value="UniProtKB-SubCell"/>
</dbReference>
<evidence type="ECO:0000256" key="4">
    <source>
        <dbReference type="ARBA" id="ARBA00022989"/>
    </source>
</evidence>
<dbReference type="NCBIfam" id="TIGR00374">
    <property type="entry name" value="flippase-like domain"/>
    <property type="match status" value="1"/>
</dbReference>
<evidence type="ECO:0000256" key="6">
    <source>
        <dbReference type="SAM" id="MobiDB-lite"/>
    </source>
</evidence>
<keyword evidence="9" id="KW-1185">Reference proteome</keyword>
<gene>
    <name evidence="8" type="ORF">RB2654_21428</name>
</gene>
<feature type="transmembrane region" description="Helical" evidence="7">
    <location>
        <begin position="244"/>
        <end position="267"/>
    </location>
</feature>
<feature type="transmembrane region" description="Helical" evidence="7">
    <location>
        <begin position="150"/>
        <end position="183"/>
    </location>
</feature>
<dbReference type="EMBL" id="AAMT01000018">
    <property type="protein sequence ID" value="EAQ11204.1"/>
    <property type="molecule type" value="Genomic_DNA"/>
</dbReference>
<comment type="caution">
    <text evidence="8">The sequence shown here is derived from an EMBL/GenBank/DDBJ whole genome shotgun (WGS) entry which is preliminary data.</text>
</comment>
<feature type="transmembrane region" description="Helical" evidence="7">
    <location>
        <begin position="304"/>
        <end position="324"/>
    </location>
</feature>
<name>A3VKN3_9RHOB</name>
<dbReference type="Proteomes" id="UP000002931">
    <property type="component" value="Unassembled WGS sequence"/>
</dbReference>
<feature type="transmembrane region" description="Helical" evidence="7">
    <location>
        <begin position="279"/>
        <end position="298"/>
    </location>
</feature>
<feature type="transmembrane region" description="Helical" evidence="7">
    <location>
        <begin position="60"/>
        <end position="78"/>
    </location>
</feature>
<sequence length="341" mass="36111">MTMTSTNSASMGPIRRTERPQKRWRDTALLLALFALVVAGLIGAAAATGWEETKAQLAKLSQWQFAVLLGLSLANYLLRGLRWHLFAAKLGLGLGIVANFIHFLGGFAMSVTPGRVGELVRMRWIGRETGWSFERTAPLVLVDRASDLAAMGLILGIALAFSTTGIAGGIPVTVLALIGALVVTRPVLLEKIATFGHRWLGRLPRLFAKVRRAARSLQVFSAPGLTALALLIGLVGWFAEGYAFHLLLVWMGADIGVSKAIAIFVFASLAGGLTGAPGGVGGAEAAMVALLTLEGVGLETSLPATAIIRVTTLWFAIGIGLILFPVAEKHSKKAQNALENR</sequence>
<dbReference type="AlphaFoldDB" id="A3VKN3"/>
<evidence type="ECO:0000256" key="7">
    <source>
        <dbReference type="SAM" id="Phobius"/>
    </source>
</evidence>
<feature type="compositionally biased region" description="Polar residues" evidence="6">
    <location>
        <begin position="1"/>
        <end position="10"/>
    </location>
</feature>
<dbReference type="HOGENOM" id="CLU_075280_0_0_5"/>
<dbReference type="eggNOG" id="COG0392">
    <property type="taxonomic scope" value="Bacteria"/>
</dbReference>
<keyword evidence="4 7" id="KW-1133">Transmembrane helix</keyword>
<protein>
    <recommendedName>
        <fullName evidence="10">Integral membrane protein</fullName>
    </recommendedName>
</protein>
<evidence type="ECO:0008006" key="10">
    <source>
        <dbReference type="Google" id="ProtNLM"/>
    </source>
</evidence>
<feature type="region of interest" description="Disordered" evidence="6">
    <location>
        <begin position="1"/>
        <end position="20"/>
    </location>
</feature>
<keyword evidence="3 7" id="KW-0812">Transmembrane</keyword>
<accession>A3VKN3</accession>
<evidence type="ECO:0000313" key="9">
    <source>
        <dbReference type="Proteomes" id="UP000002931"/>
    </source>
</evidence>
<comment type="subcellular location">
    <subcellularLocation>
        <location evidence="1">Cell membrane</location>
        <topology evidence="1">Multi-pass membrane protein</topology>
    </subcellularLocation>
</comment>
<evidence type="ECO:0000313" key="8">
    <source>
        <dbReference type="EMBL" id="EAQ11204.1"/>
    </source>
</evidence>
<keyword evidence="2" id="KW-1003">Cell membrane</keyword>